<dbReference type="EMBL" id="JRKL02003318">
    <property type="protein sequence ID" value="KAF3955629.1"/>
    <property type="molecule type" value="Genomic_DNA"/>
</dbReference>
<gene>
    <name evidence="1" type="ORF">CMV_019169</name>
</gene>
<proteinExistence type="predicted"/>
<comment type="caution">
    <text evidence="1">The sequence shown here is derived from an EMBL/GenBank/DDBJ whole genome shotgun (WGS) entry which is preliminary data.</text>
</comment>
<sequence length="71" mass="8021">MKKIEKIEEEITDCHSFCPNPWHNLPSSYLAINAITCKGKYIHGNLFLSPNETPLKVEVAAVHSRRKTSAI</sequence>
<dbReference type="AlphaFoldDB" id="A0A8J4QYU7"/>
<evidence type="ECO:0000313" key="2">
    <source>
        <dbReference type="Proteomes" id="UP000737018"/>
    </source>
</evidence>
<name>A0A8J4QYU7_9ROSI</name>
<protein>
    <submittedName>
        <fullName evidence="1">Uncharacterized protein</fullName>
    </submittedName>
</protein>
<organism evidence="1 2">
    <name type="scientific">Castanea mollissima</name>
    <name type="common">Chinese chestnut</name>
    <dbReference type="NCBI Taxonomy" id="60419"/>
    <lineage>
        <taxon>Eukaryota</taxon>
        <taxon>Viridiplantae</taxon>
        <taxon>Streptophyta</taxon>
        <taxon>Embryophyta</taxon>
        <taxon>Tracheophyta</taxon>
        <taxon>Spermatophyta</taxon>
        <taxon>Magnoliopsida</taxon>
        <taxon>eudicotyledons</taxon>
        <taxon>Gunneridae</taxon>
        <taxon>Pentapetalae</taxon>
        <taxon>rosids</taxon>
        <taxon>fabids</taxon>
        <taxon>Fagales</taxon>
        <taxon>Fagaceae</taxon>
        <taxon>Castanea</taxon>
    </lineage>
</organism>
<keyword evidence="2" id="KW-1185">Reference proteome</keyword>
<reference evidence="1" key="1">
    <citation type="submission" date="2020-03" db="EMBL/GenBank/DDBJ databases">
        <title>Castanea mollissima Vanexum genome sequencing.</title>
        <authorList>
            <person name="Staton M."/>
        </authorList>
    </citation>
    <scope>NUCLEOTIDE SEQUENCE</scope>
    <source>
        <tissue evidence="1">Leaf</tissue>
    </source>
</reference>
<evidence type="ECO:0000313" key="1">
    <source>
        <dbReference type="EMBL" id="KAF3955629.1"/>
    </source>
</evidence>
<dbReference type="Proteomes" id="UP000737018">
    <property type="component" value="Unassembled WGS sequence"/>
</dbReference>
<accession>A0A8J4QYU7</accession>